<proteinExistence type="predicted"/>
<name>A0A0F9QUX4_9ZZZZ</name>
<dbReference type="EMBL" id="LAZR01004391">
    <property type="protein sequence ID" value="KKN09023.1"/>
    <property type="molecule type" value="Genomic_DNA"/>
</dbReference>
<feature type="transmembrane region" description="Helical" evidence="1">
    <location>
        <begin position="12"/>
        <end position="32"/>
    </location>
</feature>
<accession>A0A0F9QUX4</accession>
<keyword evidence="1" id="KW-0472">Membrane</keyword>
<organism evidence="2">
    <name type="scientific">marine sediment metagenome</name>
    <dbReference type="NCBI Taxonomy" id="412755"/>
    <lineage>
        <taxon>unclassified sequences</taxon>
        <taxon>metagenomes</taxon>
        <taxon>ecological metagenomes</taxon>
    </lineage>
</organism>
<gene>
    <name evidence="2" type="ORF">LCGC14_1050700</name>
</gene>
<sequence length="91" mass="10454">MTTNSTKELKLIHLLWTIMIAVALGGVAWGIMKNELGNQGKDIIEVKEKKVDKNVFEMHLEAQKQQTITFVETVNKGFDRIDKRLENIENK</sequence>
<protein>
    <submittedName>
        <fullName evidence="2">Uncharacterized protein</fullName>
    </submittedName>
</protein>
<dbReference type="AlphaFoldDB" id="A0A0F9QUX4"/>
<keyword evidence="1" id="KW-0812">Transmembrane</keyword>
<evidence type="ECO:0000313" key="2">
    <source>
        <dbReference type="EMBL" id="KKN09023.1"/>
    </source>
</evidence>
<reference evidence="2" key="1">
    <citation type="journal article" date="2015" name="Nature">
        <title>Complex archaea that bridge the gap between prokaryotes and eukaryotes.</title>
        <authorList>
            <person name="Spang A."/>
            <person name="Saw J.H."/>
            <person name="Jorgensen S.L."/>
            <person name="Zaremba-Niedzwiedzka K."/>
            <person name="Martijn J."/>
            <person name="Lind A.E."/>
            <person name="van Eijk R."/>
            <person name="Schleper C."/>
            <person name="Guy L."/>
            <person name="Ettema T.J."/>
        </authorList>
    </citation>
    <scope>NUCLEOTIDE SEQUENCE</scope>
</reference>
<keyword evidence="1" id="KW-1133">Transmembrane helix</keyword>
<evidence type="ECO:0000256" key="1">
    <source>
        <dbReference type="SAM" id="Phobius"/>
    </source>
</evidence>
<comment type="caution">
    <text evidence="2">The sequence shown here is derived from an EMBL/GenBank/DDBJ whole genome shotgun (WGS) entry which is preliminary data.</text>
</comment>